<evidence type="ECO:0000256" key="3">
    <source>
        <dbReference type="ARBA" id="ARBA00022692"/>
    </source>
</evidence>
<dbReference type="RefSeq" id="WP_006784328.1">
    <property type="nucleotide sequence ID" value="NZ_JADMYN010000004.1"/>
</dbReference>
<evidence type="ECO:0000256" key="7">
    <source>
        <dbReference type="SAM" id="Phobius"/>
    </source>
</evidence>
<feature type="transmembrane region" description="Helical" evidence="7">
    <location>
        <begin position="319"/>
        <end position="351"/>
    </location>
</feature>
<comment type="subcellular location">
    <subcellularLocation>
        <location evidence="1">Cell membrane</location>
        <topology evidence="1">Multi-pass membrane protein</topology>
    </subcellularLocation>
</comment>
<feature type="transmembrane region" description="Helical" evidence="7">
    <location>
        <begin position="357"/>
        <end position="379"/>
    </location>
</feature>
<dbReference type="InterPro" id="IPR025857">
    <property type="entry name" value="MacB_PCD"/>
</dbReference>
<feature type="transmembrane region" description="Helical" evidence="7">
    <location>
        <begin position="21"/>
        <end position="41"/>
    </location>
</feature>
<keyword evidence="5 7" id="KW-0472">Membrane</keyword>
<feature type="transmembrane region" description="Helical" evidence="7">
    <location>
        <begin position="272"/>
        <end position="298"/>
    </location>
</feature>
<keyword evidence="4 7" id="KW-1133">Transmembrane helix</keyword>
<organism evidence="10 11">
    <name type="scientific">Turicibacter sanguinis</name>
    <dbReference type="NCBI Taxonomy" id="154288"/>
    <lineage>
        <taxon>Bacteria</taxon>
        <taxon>Bacillati</taxon>
        <taxon>Bacillota</taxon>
        <taxon>Erysipelotrichia</taxon>
        <taxon>Erysipelotrichales</taxon>
        <taxon>Turicibacteraceae</taxon>
        <taxon>Turicibacter</taxon>
    </lineage>
</organism>
<feature type="domain" description="ABC3 transporter permease C-terminal" evidence="8">
    <location>
        <begin position="277"/>
        <end position="389"/>
    </location>
</feature>
<dbReference type="EMBL" id="WMQE01000042">
    <property type="protein sequence ID" value="MTK22551.1"/>
    <property type="molecule type" value="Genomic_DNA"/>
</dbReference>
<dbReference type="Pfam" id="PF12704">
    <property type="entry name" value="MacB_PCD"/>
    <property type="match status" value="1"/>
</dbReference>
<gene>
    <name evidence="10" type="ORF">GMA92_14130</name>
</gene>
<dbReference type="Pfam" id="PF02687">
    <property type="entry name" value="FtsX"/>
    <property type="match status" value="1"/>
</dbReference>
<dbReference type="PANTHER" id="PTHR30572">
    <property type="entry name" value="MEMBRANE COMPONENT OF TRANSPORTER-RELATED"/>
    <property type="match status" value="1"/>
</dbReference>
<dbReference type="GO" id="GO:0005886">
    <property type="term" value="C:plasma membrane"/>
    <property type="evidence" value="ECO:0007669"/>
    <property type="project" value="UniProtKB-SubCell"/>
</dbReference>
<feature type="domain" description="MacB-like periplasmic core" evidence="9">
    <location>
        <begin position="20"/>
        <end position="236"/>
    </location>
</feature>
<reference evidence="10 11" key="1">
    <citation type="journal article" date="2019" name="Nat. Med.">
        <title>A library of human gut bacterial isolates paired with longitudinal multiomics data enables mechanistic microbiome research.</title>
        <authorList>
            <person name="Poyet M."/>
            <person name="Groussin M."/>
            <person name="Gibbons S.M."/>
            <person name="Avila-Pacheco J."/>
            <person name="Jiang X."/>
            <person name="Kearney S.M."/>
            <person name="Perrotta A.R."/>
            <person name="Berdy B."/>
            <person name="Zhao S."/>
            <person name="Lieberman T.D."/>
            <person name="Swanson P.K."/>
            <person name="Smith M."/>
            <person name="Roesemann S."/>
            <person name="Alexander J.E."/>
            <person name="Rich S.A."/>
            <person name="Livny J."/>
            <person name="Vlamakis H."/>
            <person name="Clish C."/>
            <person name="Bullock K."/>
            <person name="Deik A."/>
            <person name="Scott J."/>
            <person name="Pierce K.A."/>
            <person name="Xavier R.J."/>
            <person name="Alm E.J."/>
        </authorList>
    </citation>
    <scope>NUCLEOTIDE SEQUENCE [LARGE SCALE GENOMIC DNA]</scope>
    <source>
        <strain evidence="10 11">BIOML-A198</strain>
    </source>
</reference>
<dbReference type="Proteomes" id="UP000487649">
    <property type="component" value="Unassembled WGS sequence"/>
</dbReference>
<evidence type="ECO:0000256" key="5">
    <source>
        <dbReference type="ARBA" id="ARBA00023136"/>
    </source>
</evidence>
<dbReference type="InterPro" id="IPR003838">
    <property type="entry name" value="ABC3_permease_C"/>
</dbReference>
<keyword evidence="3 7" id="KW-0812">Transmembrane</keyword>
<dbReference type="AlphaFoldDB" id="A0A9X4XFQ1"/>
<evidence type="ECO:0000256" key="2">
    <source>
        <dbReference type="ARBA" id="ARBA00022475"/>
    </source>
</evidence>
<evidence type="ECO:0000313" key="10">
    <source>
        <dbReference type="EMBL" id="MTK22551.1"/>
    </source>
</evidence>
<comment type="caution">
    <text evidence="10">The sequence shown here is derived from an EMBL/GenBank/DDBJ whole genome shotgun (WGS) entry which is preliminary data.</text>
</comment>
<evidence type="ECO:0000259" key="8">
    <source>
        <dbReference type="Pfam" id="PF02687"/>
    </source>
</evidence>
<proteinExistence type="inferred from homology"/>
<evidence type="ECO:0000256" key="4">
    <source>
        <dbReference type="ARBA" id="ARBA00022989"/>
    </source>
</evidence>
<dbReference type="GO" id="GO:0022857">
    <property type="term" value="F:transmembrane transporter activity"/>
    <property type="evidence" value="ECO:0007669"/>
    <property type="project" value="TreeGrafter"/>
</dbReference>
<protein>
    <submittedName>
        <fullName evidence="10">FtsX-like permease family protein</fullName>
    </submittedName>
</protein>
<evidence type="ECO:0000256" key="1">
    <source>
        <dbReference type="ARBA" id="ARBA00004651"/>
    </source>
</evidence>
<dbReference type="InterPro" id="IPR050250">
    <property type="entry name" value="Macrolide_Exporter_MacB"/>
</dbReference>
<sequence>MFKESIIMSWQNIIYNKMRSFLTILGIVIGVSSIIALISIVEGVTMEVTSQFSELGANKLTIQAKGTPLKKGLTDYEVQLLADIDEVNGISPTISTTTSVVGNGQVHDKVTIEGKNASYFKYNQLALKSGRLLNSIDLSQQSNVALVSESLADTLYFGEQPIGQYLLINGISYRIVGVLEKTDQMDMMSSMSGKQSENRVIVPYQNLMGLVGLNCINNVEVYMQNNANVDEIIGKVELILNQAFNYKENSYSIINMEGLLDTIQSMNSMMTMMLVGIASIALLVGGIGIMNMMLVSVTERTMEIGLKKALGAKPRSIQLQFLIESIFLSLFGGVVGLVLGVMIAFVVAFIIGFTPSISTNSIALALLFSGGVGVIFGLAPARKASQLNPIDALRRS</sequence>
<comment type="similarity">
    <text evidence="6">Belongs to the ABC-4 integral membrane protein family.</text>
</comment>
<evidence type="ECO:0000259" key="9">
    <source>
        <dbReference type="Pfam" id="PF12704"/>
    </source>
</evidence>
<evidence type="ECO:0000313" key="11">
    <source>
        <dbReference type="Proteomes" id="UP000487649"/>
    </source>
</evidence>
<keyword evidence="2" id="KW-1003">Cell membrane</keyword>
<evidence type="ECO:0000256" key="6">
    <source>
        <dbReference type="ARBA" id="ARBA00038076"/>
    </source>
</evidence>
<accession>A0A9X4XFQ1</accession>
<name>A0A9X4XFQ1_9FIRM</name>
<dbReference type="PANTHER" id="PTHR30572:SF4">
    <property type="entry name" value="ABC TRANSPORTER PERMEASE YTRF"/>
    <property type="match status" value="1"/>
</dbReference>